<dbReference type="CDD" id="cd01095">
    <property type="entry name" value="Nitrilotriacetate_monoxgenase"/>
    <property type="match status" value="1"/>
</dbReference>
<proteinExistence type="inferred from homology"/>
<dbReference type="PANTHER" id="PTHR30011:SF16">
    <property type="entry name" value="C2H2 FINGER DOMAIN TRANSCRIPTION FACTOR (EUROFUNG)-RELATED"/>
    <property type="match status" value="1"/>
</dbReference>
<feature type="binding site" evidence="6">
    <location>
        <position position="229"/>
    </location>
    <ligand>
        <name>FMN</name>
        <dbReference type="ChEBI" id="CHEBI:58210"/>
    </ligand>
</feature>
<evidence type="ECO:0000256" key="2">
    <source>
        <dbReference type="ARBA" id="ARBA00022643"/>
    </source>
</evidence>
<dbReference type="PANTHER" id="PTHR30011">
    <property type="entry name" value="ALKANESULFONATE MONOOXYGENASE-RELATED"/>
    <property type="match status" value="1"/>
</dbReference>
<evidence type="ECO:0000256" key="5">
    <source>
        <dbReference type="ARBA" id="ARBA00033748"/>
    </source>
</evidence>
<keyword evidence="1 6" id="KW-0285">Flavoprotein</keyword>
<evidence type="ECO:0000256" key="1">
    <source>
        <dbReference type="ARBA" id="ARBA00022630"/>
    </source>
</evidence>
<dbReference type="InterPro" id="IPR011251">
    <property type="entry name" value="Luciferase-like_dom"/>
</dbReference>
<name>A0A494WG44_9SPHN</name>
<evidence type="ECO:0000259" key="7">
    <source>
        <dbReference type="Pfam" id="PF00296"/>
    </source>
</evidence>
<dbReference type="Gene3D" id="3.20.20.30">
    <property type="entry name" value="Luciferase-like domain"/>
    <property type="match status" value="1"/>
</dbReference>
<keyword evidence="4" id="KW-0503">Monooxygenase</keyword>
<feature type="domain" description="Luciferase-like" evidence="7">
    <location>
        <begin position="31"/>
        <end position="389"/>
    </location>
</feature>
<evidence type="ECO:0000256" key="4">
    <source>
        <dbReference type="ARBA" id="ARBA00023033"/>
    </source>
</evidence>
<feature type="binding site" evidence="6">
    <location>
        <position position="155"/>
    </location>
    <ligand>
        <name>FMN</name>
        <dbReference type="ChEBI" id="CHEBI:58210"/>
    </ligand>
</feature>
<feature type="binding site" evidence="6">
    <location>
        <position position="230"/>
    </location>
    <ligand>
        <name>FMN</name>
        <dbReference type="ChEBI" id="CHEBI:58210"/>
    </ligand>
</feature>
<dbReference type="Proteomes" id="UP000279959">
    <property type="component" value="Chromosome"/>
</dbReference>
<dbReference type="EMBL" id="AP018664">
    <property type="protein sequence ID" value="BBD99679.1"/>
    <property type="molecule type" value="Genomic_DNA"/>
</dbReference>
<gene>
    <name evidence="8" type="ORF">SAMIE_1031800</name>
</gene>
<dbReference type="PIRSF" id="PIRSF000337">
    <property type="entry name" value="NTA_MOA"/>
    <property type="match status" value="1"/>
</dbReference>
<dbReference type="SUPFAM" id="SSF51679">
    <property type="entry name" value="Bacterial luciferase-like"/>
    <property type="match status" value="1"/>
</dbReference>
<dbReference type="NCBIfam" id="TIGR03860">
    <property type="entry name" value="FMN_nitrolo"/>
    <property type="match status" value="1"/>
</dbReference>
<feature type="binding site" evidence="6">
    <location>
        <position position="105"/>
    </location>
    <ligand>
        <name>FMN</name>
        <dbReference type="ChEBI" id="CHEBI:58210"/>
    </ligand>
</feature>
<sequence length="460" mass="50224">MCAKREAVLFFMPTYRGFHTAAWRAETDIEHSVEMDFSVVRRQVQLAERGKFHAAFFADGLVVGMGPADVSLDALSRTTAGSKWEPLTLLSALAACTKQIGLLGTASTSYSQPYNIARMFASLDHISGGRAGWNVVTSAHPKVGLNFGDEALMPHDERYALGEEYFDVVTGLWDSWEDDAFLRDKVSGRYFDPAKLHALNHRGKYLSSAGPLNIARPLQGHPVIAQAGSSAPGRAFAARHADVIYTMQAEIAQASAFYSDVKNQAAAAGRNPDHVKILPAVIFSVGHSMVHAEDKLAKLDALVDPVVGMELLGAVLKMDLTPFPLDGPLPEVPVDQSGSRTTQQYFVDIARRDKLTIRQLIQVMARVSSIAGTATSIADRIEEWMEAGAADGFNIQFANDEDSLPIFVEEVIPELQRRGLFHNEYRGKTLRENLGLPRPSNRFVSKADGASVMQLAPADN</sequence>
<dbReference type="RefSeq" id="WP_066701049.1">
    <property type="nucleotide sequence ID" value="NZ_AP018664.1"/>
</dbReference>
<dbReference type="Pfam" id="PF00296">
    <property type="entry name" value="Bac_luciferase"/>
    <property type="match status" value="1"/>
</dbReference>
<dbReference type="InterPro" id="IPR036661">
    <property type="entry name" value="Luciferase-like_sf"/>
</dbReference>
<keyword evidence="2 6" id="KW-0288">FMN</keyword>
<accession>A0A494WG44</accession>
<evidence type="ECO:0000313" key="8">
    <source>
        <dbReference type="EMBL" id="BBD99679.1"/>
    </source>
</evidence>
<evidence type="ECO:0000256" key="3">
    <source>
        <dbReference type="ARBA" id="ARBA00023002"/>
    </source>
</evidence>
<keyword evidence="9" id="KW-1185">Reference proteome</keyword>
<dbReference type="GO" id="GO:0004497">
    <property type="term" value="F:monooxygenase activity"/>
    <property type="evidence" value="ECO:0007669"/>
    <property type="project" value="UniProtKB-KW"/>
</dbReference>
<feature type="binding site" evidence="6">
    <location>
        <position position="59"/>
    </location>
    <ligand>
        <name>FMN</name>
        <dbReference type="ChEBI" id="CHEBI:58210"/>
    </ligand>
</feature>
<dbReference type="AlphaFoldDB" id="A0A494WG44"/>
<dbReference type="GO" id="GO:0016705">
    <property type="term" value="F:oxidoreductase activity, acting on paired donors, with incorporation or reduction of molecular oxygen"/>
    <property type="evidence" value="ECO:0007669"/>
    <property type="project" value="InterPro"/>
</dbReference>
<dbReference type="InterPro" id="IPR016215">
    <property type="entry name" value="NTA_MOA"/>
</dbReference>
<protein>
    <submittedName>
        <fullName evidence="8">LLM class flavin-dependent oxidoreductase</fullName>
    </submittedName>
</protein>
<evidence type="ECO:0000256" key="6">
    <source>
        <dbReference type="PIRSR" id="PIRSR000337-1"/>
    </source>
</evidence>
<keyword evidence="3" id="KW-0560">Oxidoreductase</keyword>
<feature type="binding site" evidence="6">
    <location>
        <position position="159"/>
    </location>
    <ligand>
        <name>FMN</name>
        <dbReference type="ChEBI" id="CHEBI:58210"/>
    </ligand>
</feature>
<organism evidence="8 9">
    <name type="scientific">Sphingobium amiense</name>
    <dbReference type="NCBI Taxonomy" id="135719"/>
    <lineage>
        <taxon>Bacteria</taxon>
        <taxon>Pseudomonadati</taxon>
        <taxon>Pseudomonadota</taxon>
        <taxon>Alphaproteobacteria</taxon>
        <taxon>Sphingomonadales</taxon>
        <taxon>Sphingomonadaceae</taxon>
        <taxon>Sphingobium</taxon>
    </lineage>
</organism>
<dbReference type="InterPro" id="IPR051260">
    <property type="entry name" value="Diverse_substr_monoxygenases"/>
</dbReference>
<reference evidence="8 9" key="1">
    <citation type="submission" date="2018-05" db="EMBL/GenBank/DDBJ databases">
        <title>Complete Genome Sequence of the Nonylphenol-Degrading Bacterium Sphingobium amiense DSM 16289T.</title>
        <authorList>
            <person name="Ootsuka M."/>
            <person name="Nishizawa T."/>
            <person name="Ohta H."/>
        </authorList>
    </citation>
    <scope>NUCLEOTIDE SEQUENCE [LARGE SCALE GENOMIC DNA]</scope>
    <source>
        <strain evidence="8 9">DSM 16289</strain>
    </source>
</reference>
<comment type="similarity">
    <text evidence="5">Belongs to the NtaA/SnaA/DszA monooxygenase family.</text>
</comment>
<evidence type="ECO:0000313" key="9">
    <source>
        <dbReference type="Proteomes" id="UP000279959"/>
    </source>
</evidence>
<dbReference type="KEGG" id="sami:SAMIE_1031800"/>